<keyword evidence="1" id="KW-0092">Biotin</keyword>
<comment type="caution">
    <text evidence="3">The sequence shown here is derived from an EMBL/GenBank/DDBJ whole genome shotgun (WGS) entry which is preliminary data.</text>
</comment>
<sequence length="163" mass="17509">MMRTTWRDGDRLREAVVEARGSGRYLVRVDGAEIDVAAELLPRGDLRLVTAQGVCVAEITAHGERRFVHLAGQDFVLERTRDGRARPAVAAGGLEAPMPGVVTRVLVAAGDAVRRGQPLVAIEAMKMEHVLRAPRDGRIARVEARAGEMVSPGVALVALEEDG</sequence>
<reference evidence="3" key="1">
    <citation type="journal article" date="2020" name="mSystems">
        <title>Genome- and Community-Level Interaction Insights into Carbon Utilization and Element Cycling Functions of Hydrothermarchaeota in Hydrothermal Sediment.</title>
        <authorList>
            <person name="Zhou Z."/>
            <person name="Liu Y."/>
            <person name="Xu W."/>
            <person name="Pan J."/>
            <person name="Luo Z.H."/>
            <person name="Li M."/>
        </authorList>
    </citation>
    <scope>NUCLEOTIDE SEQUENCE [LARGE SCALE GENOMIC DNA]</scope>
    <source>
        <strain evidence="3">SpSt-381</strain>
    </source>
</reference>
<proteinExistence type="predicted"/>
<dbReference type="EMBL" id="DSQF01000022">
    <property type="protein sequence ID" value="HGZ43971.1"/>
    <property type="molecule type" value="Genomic_DNA"/>
</dbReference>
<dbReference type="CDD" id="cd06850">
    <property type="entry name" value="biotinyl_domain"/>
    <property type="match status" value="1"/>
</dbReference>
<gene>
    <name evidence="3" type="ORF">ENR23_11225</name>
</gene>
<dbReference type="AlphaFoldDB" id="A0A832MMN4"/>
<feature type="domain" description="Lipoyl-binding" evidence="2">
    <location>
        <begin position="85"/>
        <end position="160"/>
    </location>
</feature>
<dbReference type="Gene3D" id="2.40.50.100">
    <property type="match status" value="1"/>
</dbReference>
<dbReference type="SUPFAM" id="SSF51230">
    <property type="entry name" value="Single hybrid motif"/>
    <property type="match status" value="1"/>
</dbReference>
<dbReference type="InterPro" id="IPR000089">
    <property type="entry name" value="Biotin_lipoyl"/>
</dbReference>
<organism evidence="3">
    <name type="scientific">Eiseniibacteriota bacterium</name>
    <dbReference type="NCBI Taxonomy" id="2212470"/>
    <lineage>
        <taxon>Bacteria</taxon>
        <taxon>Candidatus Eiseniibacteriota</taxon>
    </lineage>
</organism>
<dbReference type="InterPro" id="IPR001882">
    <property type="entry name" value="Biotin_BS"/>
</dbReference>
<dbReference type="PANTHER" id="PTHR45266">
    <property type="entry name" value="OXALOACETATE DECARBOXYLASE ALPHA CHAIN"/>
    <property type="match status" value="1"/>
</dbReference>
<evidence type="ECO:0000313" key="3">
    <source>
        <dbReference type="EMBL" id="HGZ43971.1"/>
    </source>
</evidence>
<dbReference type="PROSITE" id="PS50968">
    <property type="entry name" value="BIOTINYL_LIPOYL"/>
    <property type="match status" value="1"/>
</dbReference>
<protein>
    <submittedName>
        <fullName evidence="3">Biotin/lipoyl-binding protein</fullName>
    </submittedName>
</protein>
<evidence type="ECO:0000259" key="2">
    <source>
        <dbReference type="PROSITE" id="PS50968"/>
    </source>
</evidence>
<name>A0A832MMN4_UNCEI</name>
<accession>A0A832MMN4</accession>
<dbReference type="InterPro" id="IPR011053">
    <property type="entry name" value="Single_hybrid_motif"/>
</dbReference>
<dbReference type="PROSITE" id="PS00188">
    <property type="entry name" value="BIOTIN"/>
    <property type="match status" value="1"/>
</dbReference>
<dbReference type="FunFam" id="2.40.50.100:FF:000003">
    <property type="entry name" value="Acetyl-CoA carboxylase biotin carboxyl carrier protein"/>
    <property type="match status" value="1"/>
</dbReference>
<dbReference type="PANTHER" id="PTHR45266:SF3">
    <property type="entry name" value="OXALOACETATE DECARBOXYLASE ALPHA CHAIN"/>
    <property type="match status" value="1"/>
</dbReference>
<dbReference type="Pfam" id="PF00364">
    <property type="entry name" value="Biotin_lipoyl"/>
    <property type="match status" value="1"/>
</dbReference>
<evidence type="ECO:0000256" key="1">
    <source>
        <dbReference type="ARBA" id="ARBA00023267"/>
    </source>
</evidence>
<dbReference type="InterPro" id="IPR050709">
    <property type="entry name" value="Biotin_Carboxyl_Carrier/Decarb"/>
</dbReference>